<proteinExistence type="predicted"/>
<reference evidence="1" key="1">
    <citation type="submission" date="2017-06" db="EMBL/GenBank/DDBJ databases">
        <authorList>
            <person name="Assis F.L."/>
            <person name="Abrahao J.S."/>
            <person name="Silva L."/>
            <person name="Khalil J.B."/>
            <person name="Rodrigues R."/>
            <person name="Silva L.S."/>
            <person name="Boratto P."/>
            <person name="Andrade M."/>
            <person name="Kroon E.G."/>
            <person name="Ribeiro B."/>
            <person name="Bergier I."/>
            <person name="Seligmann H."/>
            <person name="Ghigo E."/>
            <person name="Colson P."/>
            <person name="Levasseur A."/>
            <person name="Raoult D."/>
            <person name="Scola B.L."/>
        </authorList>
    </citation>
    <scope>NUCLEOTIDE SEQUENCE</scope>
    <source>
        <strain evidence="1">Deep ocean</strain>
    </source>
</reference>
<dbReference type="KEGG" id="vg:80517579"/>
<dbReference type="RefSeq" id="YP_010780888.1">
    <property type="nucleotide sequence ID" value="NC_075038.1"/>
</dbReference>
<name>A0A6N1NMZ4_9VIRU</name>
<evidence type="ECO:0000313" key="1">
    <source>
        <dbReference type="EMBL" id="QKU34267.1"/>
    </source>
</evidence>
<organism evidence="1">
    <name type="scientific">Tupanvirus deep ocean</name>
    <dbReference type="NCBI Taxonomy" id="2126984"/>
    <lineage>
        <taxon>Viruses</taxon>
        <taxon>Varidnaviria</taxon>
        <taxon>Bamfordvirae</taxon>
        <taxon>Nucleocytoviricota</taxon>
        <taxon>Megaviricetes</taxon>
        <taxon>Imitervirales</taxon>
        <taxon>Mimiviridae</taxon>
        <taxon>Megamimivirinae</taxon>
        <taxon>Tupanvirus</taxon>
        <taxon>Tupanvirus altamarinense</taxon>
    </lineage>
</organism>
<dbReference type="Gene3D" id="1.25.40.180">
    <property type="match status" value="1"/>
</dbReference>
<accession>A0A6N1NMZ4</accession>
<reference evidence="1" key="2">
    <citation type="journal article" date="2018" name="Nat. Commun.">
        <title>Tailed giant Tupanvirus possesses the most complete translational apparatus of the known virosphere.</title>
        <authorList>
            <person name="Abrahao J."/>
            <person name="Silva L."/>
            <person name="Silva L.S."/>
            <person name="Khalil J.Y.B."/>
            <person name="Rodrigues R."/>
            <person name="Arantes T."/>
            <person name="Assis F."/>
            <person name="Boratto P."/>
            <person name="Andrade M."/>
            <person name="Kroon E.G."/>
            <person name="Ribeiro B."/>
            <person name="Bergier I."/>
            <person name="Seligmann H."/>
            <person name="Ghigo E."/>
            <person name="Colson P."/>
            <person name="Levasseur A."/>
            <person name="Kroemer G."/>
            <person name="Raoult D."/>
            <person name="La Scola B."/>
        </authorList>
    </citation>
    <scope>NUCLEOTIDE SEQUENCE [LARGE SCALE GENOMIC DNA]</scope>
    <source>
        <strain evidence="1">Deep ocean</strain>
    </source>
</reference>
<dbReference type="EMBL" id="MF405918">
    <property type="protein sequence ID" value="QKU34267.1"/>
    <property type="molecule type" value="Genomic_DNA"/>
</dbReference>
<protein>
    <submittedName>
        <fullName evidence="1">Uncharacterized protein</fullName>
    </submittedName>
</protein>
<sequence length="326" mass="37025">MDNRTITPKFISVDQLIALRRENLKTKPIDGLNIPNITVPAHLVSKKRQTEASDTLSINIRLLFNSLTADNLAKIKEQLRATIVEKAKSAELIEEVAQEILSNFIISENHIKNYMHLLNAVSSACVLIAPPTIDKSKPKSVNDNTTPRNVSPTIAKYFLDKCKDMIFASISEANIRKLAEMDQDDSDQLDLYNRERDKIINLIITICCLYDQRNTTNIKLTAIQLFNLINIILTSYINIQAKMKELGDPYEGDCLDEDEYVICQKMCTLYAEQLYTFMSKEAKEFNKDPTAVKGQTLSILVDRFKNDVVPTLSEAYLISKCESIDY</sequence>
<dbReference type="GeneID" id="80517579"/>